<organism evidence="8 9">
    <name type="scientific">Amycolatopsis umgeniensis</name>
    <dbReference type="NCBI Taxonomy" id="336628"/>
    <lineage>
        <taxon>Bacteria</taxon>
        <taxon>Bacillati</taxon>
        <taxon>Actinomycetota</taxon>
        <taxon>Actinomycetes</taxon>
        <taxon>Pseudonocardiales</taxon>
        <taxon>Pseudonocardiaceae</taxon>
        <taxon>Amycolatopsis</taxon>
    </lineage>
</organism>
<dbReference type="PANTHER" id="PTHR11070">
    <property type="entry name" value="UVRD / RECB / PCRA DNA HELICASE FAMILY MEMBER"/>
    <property type="match status" value="1"/>
</dbReference>
<dbReference type="Gene3D" id="3.40.50.300">
    <property type="entry name" value="P-loop containing nucleotide triphosphate hydrolases"/>
    <property type="match status" value="2"/>
</dbReference>
<evidence type="ECO:0000256" key="1">
    <source>
        <dbReference type="ARBA" id="ARBA00022741"/>
    </source>
</evidence>
<dbReference type="Proteomes" id="UP000580861">
    <property type="component" value="Unassembled WGS sequence"/>
</dbReference>
<accession>A0A841BCY1</accession>
<dbReference type="InterPro" id="IPR027417">
    <property type="entry name" value="P-loop_NTPase"/>
</dbReference>
<dbReference type="Gene3D" id="1.10.10.160">
    <property type="match status" value="1"/>
</dbReference>
<dbReference type="RefSeq" id="WP_184901707.1">
    <property type="nucleotide sequence ID" value="NZ_JACHMX010000001.1"/>
</dbReference>
<evidence type="ECO:0000259" key="7">
    <source>
        <dbReference type="PROSITE" id="PS51198"/>
    </source>
</evidence>
<dbReference type="InterPro" id="IPR013986">
    <property type="entry name" value="DExx_box_DNA_helicase_dom_sf"/>
</dbReference>
<keyword evidence="3 5" id="KW-0347">Helicase</keyword>
<keyword evidence="1 5" id="KW-0547">Nucleotide-binding</keyword>
<evidence type="ECO:0000313" key="9">
    <source>
        <dbReference type="Proteomes" id="UP000580861"/>
    </source>
</evidence>
<evidence type="ECO:0000256" key="5">
    <source>
        <dbReference type="PROSITE-ProRule" id="PRU00560"/>
    </source>
</evidence>
<dbReference type="EMBL" id="JACHMX010000001">
    <property type="protein sequence ID" value="MBB5856354.1"/>
    <property type="molecule type" value="Genomic_DNA"/>
</dbReference>
<dbReference type="Pfam" id="PF00580">
    <property type="entry name" value="UvrD-helicase"/>
    <property type="match status" value="1"/>
</dbReference>
<protein>
    <submittedName>
        <fullName evidence="8">Superfamily I DNA/RNA helicase</fullName>
    </submittedName>
</protein>
<evidence type="ECO:0000256" key="2">
    <source>
        <dbReference type="ARBA" id="ARBA00022801"/>
    </source>
</evidence>
<dbReference type="GO" id="GO:0005524">
    <property type="term" value="F:ATP binding"/>
    <property type="evidence" value="ECO:0007669"/>
    <property type="project" value="UniProtKB-UniRule"/>
</dbReference>
<evidence type="ECO:0000313" key="8">
    <source>
        <dbReference type="EMBL" id="MBB5856354.1"/>
    </source>
</evidence>
<keyword evidence="2 5" id="KW-0378">Hydrolase</keyword>
<dbReference type="GO" id="GO:0003678">
    <property type="term" value="F:DNA helicase activity"/>
    <property type="evidence" value="ECO:0007669"/>
    <property type="project" value="InterPro"/>
</dbReference>
<dbReference type="PROSITE" id="PS51198">
    <property type="entry name" value="UVRD_HELICASE_ATP_BIND"/>
    <property type="match status" value="1"/>
</dbReference>
<evidence type="ECO:0000256" key="3">
    <source>
        <dbReference type="ARBA" id="ARBA00022806"/>
    </source>
</evidence>
<evidence type="ECO:0000256" key="4">
    <source>
        <dbReference type="ARBA" id="ARBA00022840"/>
    </source>
</evidence>
<keyword evidence="9" id="KW-1185">Reference proteome</keyword>
<dbReference type="GO" id="GO:0003677">
    <property type="term" value="F:DNA binding"/>
    <property type="evidence" value="ECO:0007669"/>
    <property type="project" value="InterPro"/>
</dbReference>
<reference evidence="8 9" key="1">
    <citation type="submission" date="2020-08" db="EMBL/GenBank/DDBJ databases">
        <title>Sequencing the genomes of 1000 actinobacteria strains.</title>
        <authorList>
            <person name="Klenk H.-P."/>
        </authorList>
    </citation>
    <scope>NUCLEOTIDE SEQUENCE [LARGE SCALE GENOMIC DNA]</scope>
    <source>
        <strain evidence="8 9">DSM 45272</strain>
    </source>
</reference>
<name>A0A841BCY1_9PSEU</name>
<gene>
    <name evidence="8" type="ORF">HDA45_006441</name>
</gene>
<proteinExistence type="predicted"/>
<sequence>MTEPDPYAEAAVRQQQDAVRHPAPLYVQACPGAGKTRVIVDRHLAEGQGRRGRAVLSFTNVACSEVAQRCREAGKPELAEFPNFVGTIDTFLWRYLLRPFLGSGKLWRRIDSWDRIDASTEVGTGPNRHKVFLNDFQWSREPGAARCTARLQPRKRAIKSYNALSKLGLLDDAAKAAVDKQRALVAEGYVTGHEIRIFALHNLQRRQDQIIAMLSGRFREIVIDEAQDCSAHDLAILGQLHHAGMPLVFVCDPDQAIYEFRGALPARIREFGKSLEGRVDLRGNWRSSPAICGLAATLRPTATARPADSPVGPNRTEPAGILLIGTVGSQPDEALAVFIEHADALSIRSENRVVLAHAGTSLPTTTGVSGSQPPAHHAARVAWAAAVAKSNPKNATLRQFAYDILQRALLRYWFAEADTTGRSVEAICELVGLDTWRIRQLAGQLIGALPDLDQGTFTDWCKEASRQLGLLPPRPGMKRLDNSGSLVARGKLRNKTPRNASGVPPRGSASGVRASVVHQVKGEEEEAVLLLIPSDTRIDGLVNAWTTGNHPPNIAENLRVLYVAATRAKRLLAIALPEDAQDLVAAHLKLRDVPFELTTTRRSD</sequence>
<feature type="binding site" evidence="5">
    <location>
        <begin position="29"/>
        <end position="36"/>
    </location>
    <ligand>
        <name>ATP</name>
        <dbReference type="ChEBI" id="CHEBI:30616"/>
    </ligand>
</feature>
<dbReference type="AlphaFoldDB" id="A0A841BCY1"/>
<feature type="region of interest" description="Disordered" evidence="6">
    <location>
        <begin position="494"/>
        <end position="513"/>
    </location>
</feature>
<dbReference type="InterPro" id="IPR014016">
    <property type="entry name" value="UvrD-like_ATP-bd"/>
</dbReference>
<evidence type="ECO:0000256" key="6">
    <source>
        <dbReference type="SAM" id="MobiDB-lite"/>
    </source>
</evidence>
<dbReference type="InterPro" id="IPR000212">
    <property type="entry name" value="DNA_helicase_UvrD/REP"/>
</dbReference>
<dbReference type="SUPFAM" id="SSF52540">
    <property type="entry name" value="P-loop containing nucleoside triphosphate hydrolases"/>
    <property type="match status" value="1"/>
</dbReference>
<feature type="domain" description="UvrD-like helicase ATP-binding" evidence="7">
    <location>
        <begin position="8"/>
        <end position="288"/>
    </location>
</feature>
<comment type="caution">
    <text evidence="8">The sequence shown here is derived from an EMBL/GenBank/DDBJ whole genome shotgun (WGS) entry which is preliminary data.</text>
</comment>
<dbReference type="GO" id="GO:0016787">
    <property type="term" value="F:hydrolase activity"/>
    <property type="evidence" value="ECO:0007669"/>
    <property type="project" value="UniProtKB-UniRule"/>
</dbReference>
<keyword evidence="4 5" id="KW-0067">ATP-binding</keyword>